<dbReference type="Proteomes" id="UP001501470">
    <property type="component" value="Unassembled WGS sequence"/>
</dbReference>
<comment type="caution">
    <text evidence="1">The sequence shown here is derived from an EMBL/GenBank/DDBJ whole genome shotgun (WGS) entry which is preliminary data.</text>
</comment>
<evidence type="ECO:0000313" key="1">
    <source>
        <dbReference type="EMBL" id="GAA1518573.1"/>
    </source>
</evidence>
<keyword evidence="2" id="KW-1185">Reference proteome</keyword>
<name>A0ABP4LBE5_9ACTN</name>
<reference evidence="2" key="1">
    <citation type="journal article" date="2019" name="Int. J. Syst. Evol. Microbiol.">
        <title>The Global Catalogue of Microorganisms (GCM) 10K type strain sequencing project: providing services to taxonomists for standard genome sequencing and annotation.</title>
        <authorList>
            <consortium name="The Broad Institute Genomics Platform"/>
            <consortium name="The Broad Institute Genome Sequencing Center for Infectious Disease"/>
            <person name="Wu L."/>
            <person name="Ma J."/>
        </authorList>
    </citation>
    <scope>NUCLEOTIDE SEQUENCE [LARGE SCALE GENOMIC DNA]</scope>
    <source>
        <strain evidence="2">JCM 15933</strain>
    </source>
</reference>
<dbReference type="RefSeq" id="WP_344503202.1">
    <property type="nucleotide sequence ID" value="NZ_BAAAQD010000006.1"/>
</dbReference>
<evidence type="ECO:0000313" key="2">
    <source>
        <dbReference type="Proteomes" id="UP001501470"/>
    </source>
</evidence>
<protein>
    <submittedName>
        <fullName evidence="1">Uncharacterized protein</fullName>
    </submittedName>
</protein>
<proteinExistence type="predicted"/>
<gene>
    <name evidence="1" type="ORF">GCM10009827_037200</name>
</gene>
<accession>A0ABP4LBE5</accession>
<dbReference type="EMBL" id="BAAAQD010000006">
    <property type="protein sequence ID" value="GAA1518573.1"/>
    <property type="molecule type" value="Genomic_DNA"/>
</dbReference>
<sequence length="92" mass="10256">MAKTTVSVSTEARDVFAAVAASRNTTMFALLEETARRLEREEAMRQATLDYERLEKEDPVGFAEYLAEGRLWDLTSGDGLGDARAEFPELNP</sequence>
<organism evidence="1 2">
    <name type="scientific">Dactylosporangium maewongense</name>
    <dbReference type="NCBI Taxonomy" id="634393"/>
    <lineage>
        <taxon>Bacteria</taxon>
        <taxon>Bacillati</taxon>
        <taxon>Actinomycetota</taxon>
        <taxon>Actinomycetes</taxon>
        <taxon>Micromonosporales</taxon>
        <taxon>Micromonosporaceae</taxon>
        <taxon>Dactylosporangium</taxon>
    </lineage>
</organism>